<reference evidence="5" key="2">
    <citation type="submission" date="2020-09" db="EMBL/GenBank/DDBJ databases">
        <authorList>
            <person name="Sun Q."/>
            <person name="Ohkuma M."/>
        </authorList>
    </citation>
    <scope>NUCLEOTIDE SEQUENCE</scope>
    <source>
        <strain evidence="5">JCM 11219</strain>
    </source>
</reference>
<evidence type="ECO:0000313" key="5">
    <source>
        <dbReference type="EMBL" id="GGI75064.1"/>
    </source>
</evidence>
<evidence type="ECO:0000256" key="1">
    <source>
        <dbReference type="ARBA" id="ARBA00022676"/>
    </source>
</evidence>
<dbReference type="InterPro" id="IPR000836">
    <property type="entry name" value="PRTase_dom"/>
</dbReference>
<dbReference type="EMBL" id="BMNM01000003">
    <property type="protein sequence ID" value="GGI75064.1"/>
    <property type="molecule type" value="Genomic_DNA"/>
</dbReference>
<evidence type="ECO:0000259" key="3">
    <source>
        <dbReference type="Pfam" id="PF00156"/>
    </source>
</evidence>
<reference evidence="7" key="3">
    <citation type="submission" date="2022-09" db="EMBL/GenBank/DDBJ databases">
        <title>Complete genome sequence of Vulcanisaeta souniana.</title>
        <authorList>
            <person name="Kato S."/>
            <person name="Itoh T."/>
            <person name="Ohkuma M."/>
        </authorList>
    </citation>
    <scope>NUCLEOTIDE SEQUENCE [LARGE SCALE GENOMIC DNA]</scope>
    <source>
        <strain evidence="7">JCM 11219</strain>
    </source>
</reference>
<keyword evidence="7" id="KW-1185">Reference proteome</keyword>
<dbReference type="OrthoDB" id="4952at2157"/>
<sequence length="187" mass="21374">MKFLVLNWQRLVDLSLDLSLMIKDTGYRPNSVVAILRGGYIVGKLVSDFLGVDELVVLGLTSYGARVGQGDEPVVTYPIFHDLRGKSVLVVDDVADTGRTLAMARDILRFYGAREVKTATLYVKPWSSIKPDYYLDIVDRWILFPWEVGEVVRDQLRNSNVDSVIRDLNLVEYFGEDFVRKLMRLLR</sequence>
<dbReference type="GeneID" id="76207014"/>
<name>A0A830E0L3_9CREN</name>
<reference evidence="5" key="1">
    <citation type="journal article" date="2014" name="Int. J. Syst. Evol. Microbiol.">
        <title>Complete genome sequence of Corynebacterium casei LMG S-19264T (=DSM 44701T), isolated from a smear-ripened cheese.</title>
        <authorList>
            <consortium name="US DOE Joint Genome Institute (JGI-PGF)"/>
            <person name="Walter F."/>
            <person name="Albersmeier A."/>
            <person name="Kalinowski J."/>
            <person name="Ruckert C."/>
        </authorList>
    </citation>
    <scope>NUCLEOTIDE SEQUENCE</scope>
    <source>
        <strain evidence="5">JCM 11219</strain>
    </source>
</reference>
<dbReference type="SUPFAM" id="SSF53271">
    <property type="entry name" value="PRTase-like"/>
    <property type="match status" value="1"/>
</dbReference>
<protein>
    <submittedName>
        <fullName evidence="5">Phosphoribosyltransferase</fullName>
    </submittedName>
</protein>
<evidence type="ECO:0000313" key="6">
    <source>
        <dbReference type="Proteomes" id="UP000657075"/>
    </source>
</evidence>
<dbReference type="CDD" id="cd06223">
    <property type="entry name" value="PRTases_typeI"/>
    <property type="match status" value="1"/>
</dbReference>
<proteinExistence type="predicted"/>
<dbReference type="Proteomes" id="UP001060771">
    <property type="component" value="Chromosome"/>
</dbReference>
<dbReference type="GO" id="GO:0016757">
    <property type="term" value="F:glycosyltransferase activity"/>
    <property type="evidence" value="ECO:0007669"/>
    <property type="project" value="UniProtKB-KW"/>
</dbReference>
<dbReference type="Pfam" id="PF00156">
    <property type="entry name" value="Pribosyltran"/>
    <property type="match status" value="1"/>
</dbReference>
<dbReference type="PANTHER" id="PTHR43363">
    <property type="entry name" value="HYPOXANTHINE PHOSPHORIBOSYLTRANSFERASE"/>
    <property type="match status" value="1"/>
</dbReference>
<evidence type="ECO:0000313" key="4">
    <source>
        <dbReference type="EMBL" id="BDR92372.1"/>
    </source>
</evidence>
<dbReference type="EMBL" id="AP026830">
    <property type="protein sequence ID" value="BDR92372.1"/>
    <property type="molecule type" value="Genomic_DNA"/>
</dbReference>
<dbReference type="RefSeq" id="WP_188602936.1">
    <property type="nucleotide sequence ID" value="NZ_AP026830.1"/>
</dbReference>
<keyword evidence="1 5" id="KW-0328">Glycosyltransferase</keyword>
<dbReference type="Gene3D" id="3.40.50.2020">
    <property type="match status" value="1"/>
</dbReference>
<dbReference type="InterPro" id="IPR029057">
    <property type="entry name" value="PRTase-like"/>
</dbReference>
<organism evidence="5 6">
    <name type="scientific">Vulcanisaeta souniana JCM 11219</name>
    <dbReference type="NCBI Taxonomy" id="1293586"/>
    <lineage>
        <taxon>Archaea</taxon>
        <taxon>Thermoproteota</taxon>
        <taxon>Thermoprotei</taxon>
        <taxon>Thermoproteales</taxon>
        <taxon>Thermoproteaceae</taxon>
        <taxon>Vulcanisaeta</taxon>
    </lineage>
</organism>
<reference evidence="4" key="4">
    <citation type="journal article" date="2023" name="Microbiol. Resour. Announc.">
        <title>Complete Genome Sequence of Vulcanisaeta souniana Strain IC-059, a Hyperthermophilic Archaeon Isolated from Hot Spring Water in Japan.</title>
        <authorList>
            <person name="Kato S."/>
            <person name="Itoh T."/>
            <person name="Wu L."/>
            <person name="Ma J."/>
            <person name="Ohkuma M."/>
        </authorList>
    </citation>
    <scope>NUCLEOTIDE SEQUENCE</scope>
    <source>
        <strain evidence="4">JCM 11219</strain>
    </source>
</reference>
<dbReference type="PANTHER" id="PTHR43363:SF1">
    <property type="entry name" value="HYPOXANTHINE-GUANINE PHOSPHORIBOSYLTRANSFERASE"/>
    <property type="match status" value="1"/>
</dbReference>
<keyword evidence="2" id="KW-0808">Transferase</keyword>
<evidence type="ECO:0000313" key="7">
    <source>
        <dbReference type="Proteomes" id="UP001060771"/>
    </source>
</evidence>
<dbReference type="AlphaFoldDB" id="A0A830E0L3"/>
<gene>
    <name evidence="5" type="ORF">GCM10007112_09830</name>
    <name evidence="4" type="ORF">Vsou_14650</name>
</gene>
<evidence type="ECO:0000256" key="2">
    <source>
        <dbReference type="ARBA" id="ARBA00022679"/>
    </source>
</evidence>
<feature type="domain" description="Phosphoribosyltransferase" evidence="3">
    <location>
        <begin position="7"/>
        <end position="149"/>
    </location>
</feature>
<accession>A0A830E0L3</accession>
<dbReference type="Proteomes" id="UP000657075">
    <property type="component" value="Unassembled WGS sequence"/>
</dbReference>